<feature type="chain" id="PRO_5019537525" description="Scavenger receptor class B member 1" evidence="15">
    <location>
        <begin position="26"/>
        <end position="500"/>
    </location>
</feature>
<name>A0A452T037_URSMA</name>
<dbReference type="GO" id="GO:0044406">
    <property type="term" value="P:adhesion of symbiont to host"/>
    <property type="evidence" value="ECO:0007669"/>
    <property type="project" value="Ensembl"/>
</dbReference>
<dbReference type="GO" id="GO:0006707">
    <property type="term" value="P:cholesterol catabolic process"/>
    <property type="evidence" value="ECO:0007669"/>
    <property type="project" value="Ensembl"/>
</dbReference>
<dbReference type="GO" id="GO:0043534">
    <property type="term" value="P:blood vessel endothelial cell migration"/>
    <property type="evidence" value="ECO:0007669"/>
    <property type="project" value="Ensembl"/>
</dbReference>
<evidence type="ECO:0000256" key="12">
    <source>
        <dbReference type="ARBA" id="ARBA00042244"/>
    </source>
</evidence>
<dbReference type="GO" id="GO:0034375">
    <property type="term" value="P:high-density lipoprotein particle remodeling"/>
    <property type="evidence" value="ECO:0007669"/>
    <property type="project" value="Ensembl"/>
</dbReference>
<dbReference type="GO" id="GO:0042632">
    <property type="term" value="P:cholesterol homeostasis"/>
    <property type="evidence" value="ECO:0007669"/>
    <property type="project" value="Ensembl"/>
</dbReference>
<dbReference type="GO" id="GO:0001875">
    <property type="term" value="F:lipopolysaccharide immune receptor activity"/>
    <property type="evidence" value="ECO:0007669"/>
    <property type="project" value="Ensembl"/>
</dbReference>
<dbReference type="GO" id="GO:0015920">
    <property type="term" value="P:lipopolysaccharide transport"/>
    <property type="evidence" value="ECO:0007669"/>
    <property type="project" value="Ensembl"/>
</dbReference>
<dbReference type="GO" id="GO:0043691">
    <property type="term" value="P:reverse cholesterol transport"/>
    <property type="evidence" value="ECO:0007669"/>
    <property type="project" value="Ensembl"/>
</dbReference>
<sequence length="500" mass="56233">PRRPVTGLRPYVAVGIRLLLCSTGAGPCLPSSWACLFCLLQNVRIDPSSLSFNMWKEIPVPFYLSVYFFDIVNPDAILLGEKPQVQERGPYVYREFRHKSNITFNDNDTVSFLEYRSFQFQPDKSHGLESDYIVMPNILVLAAAMLMENKPMSLKLIMTLAFSTLGERAFMNRTVGEIMWGYEDPLIHLINKYLPNMFPFKGKFGLFAELNNSDSGLFTVFTGVQPCLTASLQVSFWHSDQCNMINGTSGQMWAPFMTPETSLEFYSPEACRSMNLIYKESGTFEGIPTYRFVAPSTLFANGSVYPPNEGFCPCRESGIQNVSTCRFNAPLFLSHPHFYNADPVLAEAVLGLHPNQEEHSLFLDIHPVTGIPMNCSVKLQLSLYIKAIRGIGQTGKIQPVVLPLVWFEESGAMEGKPLRTFYTQLVLMPSVLQYAQYVLLALGCVLLLIPVIHQIRSQEKCYLFWSSSKKGSKDKEAIQAYSESLMTSAPKGTVLQEARL</sequence>
<dbReference type="AlphaFoldDB" id="A0A452T037"/>
<evidence type="ECO:0000313" key="16">
    <source>
        <dbReference type="Ensembl" id="ENSUMAP00000001129"/>
    </source>
</evidence>
<dbReference type="Pfam" id="PF01130">
    <property type="entry name" value="CD36"/>
    <property type="match status" value="1"/>
</dbReference>
<keyword evidence="10" id="KW-0325">Glycoprotein</keyword>
<dbReference type="GO" id="GO:0005764">
    <property type="term" value="C:lysosome"/>
    <property type="evidence" value="ECO:0007669"/>
    <property type="project" value="Ensembl"/>
</dbReference>
<proteinExistence type="inferred from homology"/>
<dbReference type="PANTHER" id="PTHR11923:SF110">
    <property type="entry name" value="SCAVENGER RECEPTOR CLASS B MEMBER 1"/>
    <property type="match status" value="1"/>
</dbReference>
<evidence type="ECO:0000256" key="5">
    <source>
        <dbReference type="ARBA" id="ARBA00022692"/>
    </source>
</evidence>
<evidence type="ECO:0000256" key="10">
    <source>
        <dbReference type="ARBA" id="ARBA00023180"/>
    </source>
</evidence>
<dbReference type="GO" id="GO:0070328">
    <property type="term" value="P:triglyceride homeostasis"/>
    <property type="evidence" value="ECO:0007669"/>
    <property type="project" value="Ensembl"/>
</dbReference>
<keyword evidence="4" id="KW-1003">Cell membrane</keyword>
<dbReference type="GO" id="GO:0008035">
    <property type="term" value="F:high-density lipoprotein particle binding"/>
    <property type="evidence" value="ECO:0007669"/>
    <property type="project" value="Ensembl"/>
</dbReference>
<dbReference type="GO" id="GO:0032497">
    <property type="term" value="P:detection of lipopolysaccharide"/>
    <property type="evidence" value="ECO:0007669"/>
    <property type="project" value="Ensembl"/>
</dbReference>
<feature type="transmembrane region" description="Helical" evidence="14">
    <location>
        <begin position="434"/>
        <end position="452"/>
    </location>
</feature>
<dbReference type="InterPro" id="IPR002159">
    <property type="entry name" value="CD36_fam"/>
</dbReference>
<dbReference type="GO" id="GO:0043654">
    <property type="term" value="P:recognition of apoptotic cell"/>
    <property type="evidence" value="ECO:0007669"/>
    <property type="project" value="Ensembl"/>
</dbReference>
<gene>
    <name evidence="16" type="primary">SCARB1</name>
</gene>
<comment type="similarity">
    <text evidence="3">Belongs to the CD36 family.</text>
</comment>
<dbReference type="GO" id="GO:0033344">
    <property type="term" value="P:cholesterol efflux"/>
    <property type="evidence" value="ECO:0007669"/>
    <property type="project" value="Ensembl"/>
</dbReference>
<dbReference type="PANTHER" id="PTHR11923">
    <property type="entry name" value="SCAVENGER RECEPTOR CLASS B TYPE-1 SR-B1"/>
    <property type="match status" value="1"/>
</dbReference>
<keyword evidence="15" id="KW-0732">Signal</keyword>
<dbReference type="GO" id="GO:0005901">
    <property type="term" value="C:caveola"/>
    <property type="evidence" value="ECO:0007669"/>
    <property type="project" value="UniProtKB-SubCell"/>
</dbReference>
<evidence type="ECO:0000256" key="7">
    <source>
        <dbReference type="ARBA" id="ARBA00023136"/>
    </source>
</evidence>
<keyword evidence="5 14" id="KW-0812">Transmembrane</keyword>
<dbReference type="GO" id="GO:0034384">
    <property type="term" value="P:high-density lipoprotein particle clearance"/>
    <property type="evidence" value="ECO:0007669"/>
    <property type="project" value="Ensembl"/>
</dbReference>
<organism evidence="16">
    <name type="scientific">Ursus maritimus</name>
    <name type="common">Polar bear</name>
    <name type="synonym">Thalarctos maritimus</name>
    <dbReference type="NCBI Taxonomy" id="29073"/>
    <lineage>
        <taxon>Eukaryota</taxon>
        <taxon>Metazoa</taxon>
        <taxon>Chordata</taxon>
        <taxon>Craniata</taxon>
        <taxon>Vertebrata</taxon>
        <taxon>Euteleostomi</taxon>
        <taxon>Mammalia</taxon>
        <taxon>Eutheria</taxon>
        <taxon>Laurasiatheria</taxon>
        <taxon>Carnivora</taxon>
        <taxon>Caniformia</taxon>
        <taxon>Ursidae</taxon>
        <taxon>Ursus</taxon>
    </lineage>
</organism>
<dbReference type="GO" id="GO:0001530">
    <property type="term" value="F:lipopolysaccharide binding"/>
    <property type="evidence" value="ECO:0007669"/>
    <property type="project" value="Ensembl"/>
</dbReference>
<keyword evidence="6 14" id="KW-1133">Transmembrane helix</keyword>
<keyword evidence="7 14" id="KW-0472">Membrane</keyword>
<dbReference type="GO" id="GO:0055097">
    <property type="term" value="P:high density lipoprotein particle mediated signaling"/>
    <property type="evidence" value="ECO:0007669"/>
    <property type="project" value="Ensembl"/>
</dbReference>
<dbReference type="GO" id="GO:0001540">
    <property type="term" value="F:amyloid-beta binding"/>
    <property type="evidence" value="ECO:0007669"/>
    <property type="project" value="Ensembl"/>
</dbReference>
<dbReference type="PRINTS" id="PR01609">
    <property type="entry name" value="CD36FAMILY"/>
</dbReference>
<dbReference type="GO" id="GO:0015914">
    <property type="term" value="P:phospholipid transport"/>
    <property type="evidence" value="ECO:0007669"/>
    <property type="project" value="Ensembl"/>
</dbReference>
<reference evidence="16" key="1">
    <citation type="submission" date="2019-03" db="UniProtKB">
        <authorList>
            <consortium name="Ensembl"/>
        </authorList>
    </citation>
    <scope>IDENTIFICATION</scope>
</reference>
<evidence type="ECO:0000256" key="11">
    <source>
        <dbReference type="ARBA" id="ARBA00040821"/>
    </source>
</evidence>
<dbReference type="InterPro" id="IPR005428">
    <property type="entry name" value="CD36/SCARB1/SNMP1"/>
</dbReference>
<comment type="subcellular location">
    <subcellularLocation>
        <location evidence="2">Cell membrane</location>
        <topology evidence="2">Multi-pass membrane protein</topology>
    </subcellularLocation>
    <subcellularLocation>
        <location evidence="1">Membrane</location>
        <location evidence="1">Caveola</location>
        <topology evidence="1">Multi-pass membrane protein</topology>
    </subcellularLocation>
</comment>
<evidence type="ECO:0000256" key="8">
    <source>
        <dbReference type="ARBA" id="ARBA00023157"/>
    </source>
</evidence>
<dbReference type="GO" id="GO:0010886">
    <property type="term" value="P:positive regulation of cholesterol storage"/>
    <property type="evidence" value="ECO:0007669"/>
    <property type="project" value="Ensembl"/>
</dbReference>
<evidence type="ECO:0000256" key="13">
    <source>
        <dbReference type="PIRSR" id="PIRSR605428-53"/>
    </source>
</evidence>
<evidence type="ECO:0000256" key="4">
    <source>
        <dbReference type="ARBA" id="ARBA00022475"/>
    </source>
</evidence>
<protein>
    <recommendedName>
        <fullName evidence="11">Scavenger receptor class B member 1</fullName>
    </recommendedName>
    <alternativeName>
        <fullName evidence="12">SR-BI</fullName>
    </alternativeName>
</protein>
<evidence type="ECO:0000256" key="1">
    <source>
        <dbReference type="ARBA" id="ARBA00004189"/>
    </source>
</evidence>
<dbReference type="GO" id="GO:0010867">
    <property type="term" value="P:positive regulation of triglyceride biosynthetic process"/>
    <property type="evidence" value="ECO:0007669"/>
    <property type="project" value="Ensembl"/>
</dbReference>
<evidence type="ECO:0000256" key="6">
    <source>
        <dbReference type="ARBA" id="ARBA00022989"/>
    </source>
</evidence>
<dbReference type="GeneTree" id="ENSGT00940000153372"/>
<evidence type="ECO:0000256" key="2">
    <source>
        <dbReference type="ARBA" id="ARBA00004651"/>
    </source>
</evidence>
<dbReference type="GO" id="GO:0010750">
    <property type="term" value="P:positive regulation of nitric oxide mediated signal transduction"/>
    <property type="evidence" value="ECO:0007669"/>
    <property type="project" value="Ensembl"/>
</dbReference>
<dbReference type="GO" id="GO:1902070">
    <property type="term" value="P:positive regulation of sphingolipid mediated signaling pathway"/>
    <property type="evidence" value="ECO:0007669"/>
    <property type="project" value="Ensembl"/>
</dbReference>
<feature type="signal peptide" evidence="15">
    <location>
        <begin position="1"/>
        <end position="25"/>
    </location>
</feature>
<dbReference type="GO" id="GO:0010899">
    <property type="term" value="P:regulation of phosphatidylcholine catabolic process"/>
    <property type="evidence" value="ECO:0007669"/>
    <property type="project" value="Ensembl"/>
</dbReference>
<feature type="disulfide bond" evidence="13">
    <location>
        <begin position="242"/>
        <end position="375"/>
    </location>
</feature>
<evidence type="ECO:0000256" key="9">
    <source>
        <dbReference type="ARBA" id="ARBA00023170"/>
    </source>
</evidence>
<evidence type="ECO:0000256" key="15">
    <source>
        <dbReference type="SAM" id="SignalP"/>
    </source>
</evidence>
<dbReference type="GO" id="GO:0035461">
    <property type="term" value="P:vitamin transmembrane transport"/>
    <property type="evidence" value="ECO:0007669"/>
    <property type="project" value="Ensembl"/>
</dbReference>
<dbReference type="GO" id="GO:0034383">
    <property type="term" value="P:low-density lipoprotein particle clearance"/>
    <property type="evidence" value="ECO:0007669"/>
    <property type="project" value="Ensembl"/>
</dbReference>
<dbReference type="GO" id="GO:0034186">
    <property type="term" value="F:apolipoprotein A-I binding"/>
    <property type="evidence" value="ECO:0007669"/>
    <property type="project" value="Ensembl"/>
</dbReference>
<keyword evidence="8 13" id="KW-1015">Disulfide bond</keyword>
<dbReference type="Ensembl" id="ENSUMAT00000001442.1">
    <property type="protein sequence ID" value="ENSUMAP00000001129.1"/>
    <property type="gene ID" value="ENSUMAG00000001024.1"/>
</dbReference>
<dbReference type="GO" id="GO:0098856">
    <property type="term" value="P:intestinal lipid absorption"/>
    <property type="evidence" value="ECO:0007669"/>
    <property type="project" value="Ensembl"/>
</dbReference>
<keyword evidence="9" id="KW-0675">Receptor</keyword>
<accession>A0A452T037</accession>
<dbReference type="GO" id="GO:0005044">
    <property type="term" value="F:scavenger receptor activity"/>
    <property type="evidence" value="ECO:0007669"/>
    <property type="project" value="TreeGrafter"/>
</dbReference>
<dbReference type="GO" id="GO:0001935">
    <property type="term" value="P:endothelial cell proliferation"/>
    <property type="evidence" value="ECO:0007669"/>
    <property type="project" value="Ensembl"/>
</dbReference>
<dbReference type="GO" id="GO:0042311">
    <property type="term" value="P:vasodilation"/>
    <property type="evidence" value="ECO:0007669"/>
    <property type="project" value="Ensembl"/>
</dbReference>
<evidence type="ECO:0000256" key="3">
    <source>
        <dbReference type="ARBA" id="ARBA00010532"/>
    </source>
</evidence>
<dbReference type="GO" id="GO:0070506">
    <property type="term" value="F:high-density lipoprotein particle receptor activity"/>
    <property type="evidence" value="ECO:0007669"/>
    <property type="project" value="Ensembl"/>
</dbReference>
<dbReference type="PRINTS" id="PR01610">
    <property type="entry name" value="CD36ANTIGEN"/>
</dbReference>
<dbReference type="GO" id="GO:0030169">
    <property type="term" value="F:low-density lipoprotein particle binding"/>
    <property type="evidence" value="ECO:0007669"/>
    <property type="project" value="Ensembl"/>
</dbReference>
<dbReference type="GO" id="GO:0009986">
    <property type="term" value="C:cell surface"/>
    <property type="evidence" value="ECO:0007669"/>
    <property type="project" value="Ensembl"/>
</dbReference>
<dbReference type="GO" id="GO:0070508">
    <property type="term" value="P:cholesterol import"/>
    <property type="evidence" value="ECO:0007669"/>
    <property type="project" value="Ensembl"/>
</dbReference>
<evidence type="ECO:0000256" key="14">
    <source>
        <dbReference type="SAM" id="Phobius"/>
    </source>
</evidence>